<dbReference type="Pfam" id="PF11905">
    <property type="entry name" value="DUF3425"/>
    <property type="match status" value="1"/>
</dbReference>
<dbReference type="PANTHER" id="PTHR38116">
    <property type="entry name" value="CHROMOSOME 7, WHOLE GENOME SHOTGUN SEQUENCE"/>
    <property type="match status" value="1"/>
</dbReference>
<dbReference type="InterPro" id="IPR021833">
    <property type="entry name" value="DUF3425"/>
</dbReference>
<dbReference type="GeneID" id="54287627"/>
<sequence>MAQGLILEDDWTGKSSAKERRKLQNRLHQRAWRTPIFLHNACTQLISPPPGYVGIGSATPETNSHQLTLNNSVSPGKNAHQDLIHFDGDTRTLGAISSVTPICYANDIMNAPLSADHRLITLIQFNALRAFITNMSLTSSLNAIPTECHIQLSIVLPTPPQPPPTFTPTKLQRLHPHPYWVDSVPSPTLRDNLTIAIATGDPRFDEDALCGDMCGGLWDGYDNCAEYGILVWGEPWLVESWEVTQGFLRRWGWLLKDCSDMIRASNDWRESRGEERLIVEV</sequence>
<organism evidence="1 2">
    <name type="scientific">Aaosphaeria arxii CBS 175.79</name>
    <dbReference type="NCBI Taxonomy" id="1450172"/>
    <lineage>
        <taxon>Eukaryota</taxon>
        <taxon>Fungi</taxon>
        <taxon>Dikarya</taxon>
        <taxon>Ascomycota</taxon>
        <taxon>Pezizomycotina</taxon>
        <taxon>Dothideomycetes</taxon>
        <taxon>Pleosporomycetidae</taxon>
        <taxon>Pleosporales</taxon>
        <taxon>Pleosporales incertae sedis</taxon>
        <taxon>Aaosphaeria</taxon>
    </lineage>
</organism>
<dbReference type="PANTHER" id="PTHR38116:SF1">
    <property type="entry name" value="BZIP DOMAIN-CONTAINING PROTEIN"/>
    <property type="match status" value="1"/>
</dbReference>
<dbReference type="OrthoDB" id="2245989at2759"/>
<evidence type="ECO:0000313" key="2">
    <source>
        <dbReference type="Proteomes" id="UP000799778"/>
    </source>
</evidence>
<accession>A0A6A5X642</accession>
<protein>
    <submittedName>
        <fullName evidence="1">Uncharacterized protein</fullName>
    </submittedName>
</protein>
<evidence type="ECO:0000313" key="1">
    <source>
        <dbReference type="EMBL" id="KAF2008392.1"/>
    </source>
</evidence>
<keyword evidence="2" id="KW-1185">Reference proteome</keyword>
<dbReference type="AlphaFoldDB" id="A0A6A5X642"/>
<dbReference type="RefSeq" id="XP_033376731.1">
    <property type="nucleotide sequence ID" value="XM_033530230.1"/>
</dbReference>
<gene>
    <name evidence="1" type="ORF">BU24DRAFT_437934</name>
</gene>
<proteinExistence type="predicted"/>
<name>A0A6A5X642_9PLEO</name>
<reference evidence="1" key="1">
    <citation type="journal article" date="2020" name="Stud. Mycol.">
        <title>101 Dothideomycetes genomes: a test case for predicting lifestyles and emergence of pathogens.</title>
        <authorList>
            <person name="Haridas S."/>
            <person name="Albert R."/>
            <person name="Binder M."/>
            <person name="Bloem J."/>
            <person name="Labutti K."/>
            <person name="Salamov A."/>
            <person name="Andreopoulos B."/>
            <person name="Baker S."/>
            <person name="Barry K."/>
            <person name="Bills G."/>
            <person name="Bluhm B."/>
            <person name="Cannon C."/>
            <person name="Castanera R."/>
            <person name="Culley D."/>
            <person name="Daum C."/>
            <person name="Ezra D."/>
            <person name="Gonzalez J."/>
            <person name="Henrissat B."/>
            <person name="Kuo A."/>
            <person name="Liang C."/>
            <person name="Lipzen A."/>
            <person name="Lutzoni F."/>
            <person name="Magnuson J."/>
            <person name="Mondo S."/>
            <person name="Nolan M."/>
            <person name="Ohm R."/>
            <person name="Pangilinan J."/>
            <person name="Park H.-J."/>
            <person name="Ramirez L."/>
            <person name="Alfaro M."/>
            <person name="Sun H."/>
            <person name="Tritt A."/>
            <person name="Yoshinaga Y."/>
            <person name="Zwiers L.-H."/>
            <person name="Turgeon B."/>
            <person name="Goodwin S."/>
            <person name="Spatafora J."/>
            <person name="Crous P."/>
            <person name="Grigoriev I."/>
        </authorList>
    </citation>
    <scope>NUCLEOTIDE SEQUENCE</scope>
    <source>
        <strain evidence="1">CBS 175.79</strain>
    </source>
</reference>
<dbReference type="Proteomes" id="UP000799778">
    <property type="component" value="Unassembled WGS sequence"/>
</dbReference>
<dbReference type="EMBL" id="ML978084">
    <property type="protein sequence ID" value="KAF2008392.1"/>
    <property type="molecule type" value="Genomic_DNA"/>
</dbReference>